<dbReference type="SUPFAM" id="SSF56219">
    <property type="entry name" value="DNase I-like"/>
    <property type="match status" value="1"/>
</dbReference>
<evidence type="ECO:0000313" key="4">
    <source>
        <dbReference type="Proteomes" id="UP000182635"/>
    </source>
</evidence>
<proteinExistence type="predicted"/>
<dbReference type="InterPro" id="IPR005135">
    <property type="entry name" value="Endo/exonuclease/phosphatase"/>
</dbReference>
<dbReference type="Proteomes" id="UP000182635">
    <property type="component" value="Unassembled WGS sequence"/>
</dbReference>
<gene>
    <name evidence="3" type="ORF">SAMN02910432_01330</name>
</gene>
<name>A0A1I2RY93_9LACO</name>
<dbReference type="GeneID" id="29802870"/>
<sequence>MAKFLTLNTHSLLGENVERKLKILGDEIFSGDYDVVCLQEVNQLMTSDATQDLPGYCPVAGEIAIHEDNYGLQLARYLAQKGTKYYWSYAYNHVGYDRFNEGVAIFSKEPLEASSVLVSKGDDPSDYHTRKMLFCQTVVDGKKTCVASAHFSWLKDGFLDEWKNAVEALATQGESLVIMGDFNNPANTKGYQAILDSKLLLRDTYVEADVKEGENTIEADIDGWEGNKDALRIDFIFATKNFVSQTSRVVFDGKKMPAISDHFGVSCEATVN</sequence>
<dbReference type="GO" id="GO:0016787">
    <property type="term" value="F:hydrolase activity"/>
    <property type="evidence" value="ECO:0007669"/>
    <property type="project" value="UniProtKB-KW"/>
</dbReference>
<dbReference type="EMBL" id="FOPI01000019">
    <property type="protein sequence ID" value="SFG42716.1"/>
    <property type="molecule type" value="Genomic_DNA"/>
</dbReference>
<dbReference type="PANTHER" id="PTHR15822:SF23">
    <property type="entry name" value="ENDONUCLEASE_EXONUCLEASE_PHOSPHATASE FAMILY PROTEIN"/>
    <property type="match status" value="1"/>
</dbReference>
<dbReference type="Pfam" id="PF03372">
    <property type="entry name" value="Exo_endo_phos"/>
    <property type="match status" value="1"/>
</dbReference>
<dbReference type="RefSeq" id="WP_014074240.1">
    <property type="nucleotide sequence ID" value="NZ_AYYL01000012.1"/>
</dbReference>
<dbReference type="OrthoDB" id="9812537at2"/>
<keyword evidence="1" id="KW-0378">Hydrolase</keyword>
<dbReference type="AlphaFoldDB" id="A0A1I2RY93"/>
<dbReference type="InterPro" id="IPR051547">
    <property type="entry name" value="TDP2-like"/>
</dbReference>
<organism evidence="3 4">
    <name type="scientific">Ligilactobacillus ruminis DSM 20403 = NBRC 102161</name>
    <dbReference type="NCBI Taxonomy" id="1423798"/>
    <lineage>
        <taxon>Bacteria</taxon>
        <taxon>Bacillati</taxon>
        <taxon>Bacillota</taxon>
        <taxon>Bacilli</taxon>
        <taxon>Lactobacillales</taxon>
        <taxon>Lactobacillaceae</taxon>
        <taxon>Ligilactobacillus</taxon>
    </lineage>
</organism>
<evidence type="ECO:0000313" key="3">
    <source>
        <dbReference type="EMBL" id="SFG42716.1"/>
    </source>
</evidence>
<dbReference type="Gene3D" id="3.60.10.10">
    <property type="entry name" value="Endonuclease/exonuclease/phosphatase"/>
    <property type="match status" value="1"/>
</dbReference>
<evidence type="ECO:0000256" key="1">
    <source>
        <dbReference type="ARBA" id="ARBA00022801"/>
    </source>
</evidence>
<protein>
    <submittedName>
        <fullName evidence="3">Maltose 6'-phosphate phosphatase</fullName>
    </submittedName>
</protein>
<accession>A0A1I2RY93</accession>
<evidence type="ECO:0000259" key="2">
    <source>
        <dbReference type="Pfam" id="PF03372"/>
    </source>
</evidence>
<dbReference type="InterPro" id="IPR036691">
    <property type="entry name" value="Endo/exonu/phosph_ase_sf"/>
</dbReference>
<feature type="domain" description="Endonuclease/exonuclease/phosphatase" evidence="2">
    <location>
        <begin position="6"/>
        <end position="262"/>
    </location>
</feature>
<dbReference type="PANTHER" id="PTHR15822">
    <property type="entry name" value="TRAF AND TNF RECEPTOR-ASSOCIATED PROTEIN"/>
    <property type="match status" value="1"/>
</dbReference>
<reference evidence="4" key="1">
    <citation type="submission" date="2016-10" db="EMBL/GenBank/DDBJ databases">
        <authorList>
            <person name="Varghese N."/>
            <person name="Submissions S."/>
        </authorList>
    </citation>
    <scope>NUCLEOTIDE SEQUENCE [LARGE SCALE GENOMIC DNA]</scope>
    <source>
        <strain evidence="4">DSM 20403</strain>
    </source>
</reference>
<dbReference type="CDD" id="cd09079">
    <property type="entry name" value="RgfB-like"/>
    <property type="match status" value="1"/>
</dbReference>